<dbReference type="AlphaFoldDB" id="A0AAW2I9K5"/>
<accession>A0AAW2I9K5</accession>
<sequence>MFQANLSRGLTKKQSPNSPVGPGGSFASKPPVKQQVKPFTKESLERLENRTVQLVRDYGFQPRRKLSVEDGSVLPPKFEPFPDKLYGRPLEEIDNFIYDEVSIEKRRCSSRGRFSFGNRDTLGNDFPLMIHYLRELLVSTLIKFTLLPFPFLRAIRSPESRRFPTVPRERPLPDGPFHFPKYYEFRYGTGPEARHRRRTYNFRPSRRNIIQLLR</sequence>
<organism evidence="2">
    <name type="scientific">Menopon gallinae</name>
    <name type="common">poultry shaft louse</name>
    <dbReference type="NCBI Taxonomy" id="328185"/>
    <lineage>
        <taxon>Eukaryota</taxon>
        <taxon>Metazoa</taxon>
        <taxon>Ecdysozoa</taxon>
        <taxon>Arthropoda</taxon>
        <taxon>Hexapoda</taxon>
        <taxon>Insecta</taxon>
        <taxon>Pterygota</taxon>
        <taxon>Neoptera</taxon>
        <taxon>Paraneoptera</taxon>
        <taxon>Psocodea</taxon>
        <taxon>Troctomorpha</taxon>
        <taxon>Phthiraptera</taxon>
        <taxon>Amblycera</taxon>
        <taxon>Menoponidae</taxon>
        <taxon>Menopon</taxon>
    </lineage>
</organism>
<name>A0AAW2I9K5_9NEOP</name>
<dbReference type="EMBL" id="JARGDH010000001">
    <property type="protein sequence ID" value="KAL0278110.1"/>
    <property type="molecule type" value="Genomic_DNA"/>
</dbReference>
<proteinExistence type="predicted"/>
<reference evidence="2" key="1">
    <citation type="journal article" date="2024" name="Gigascience">
        <title>Chromosome-level genome of the poultry shaft louse Menopon gallinae provides insight into the host-switching and adaptive evolution of parasitic lice.</title>
        <authorList>
            <person name="Xu Y."/>
            <person name="Ma L."/>
            <person name="Liu S."/>
            <person name="Liang Y."/>
            <person name="Liu Q."/>
            <person name="He Z."/>
            <person name="Tian L."/>
            <person name="Duan Y."/>
            <person name="Cai W."/>
            <person name="Li H."/>
            <person name="Song F."/>
        </authorList>
    </citation>
    <scope>NUCLEOTIDE SEQUENCE</scope>
    <source>
        <strain evidence="2">Cailab_2023a</strain>
    </source>
</reference>
<evidence type="ECO:0000313" key="2">
    <source>
        <dbReference type="EMBL" id="KAL0278110.1"/>
    </source>
</evidence>
<feature type="compositionally biased region" description="Polar residues" evidence="1">
    <location>
        <begin position="1"/>
        <end position="18"/>
    </location>
</feature>
<protein>
    <submittedName>
        <fullName evidence="2">Uncharacterized protein</fullName>
    </submittedName>
</protein>
<feature type="region of interest" description="Disordered" evidence="1">
    <location>
        <begin position="1"/>
        <end position="41"/>
    </location>
</feature>
<gene>
    <name evidence="2" type="ORF">PYX00_000020</name>
</gene>
<evidence type="ECO:0000256" key="1">
    <source>
        <dbReference type="SAM" id="MobiDB-lite"/>
    </source>
</evidence>
<comment type="caution">
    <text evidence="2">The sequence shown here is derived from an EMBL/GenBank/DDBJ whole genome shotgun (WGS) entry which is preliminary data.</text>
</comment>